<evidence type="ECO:0000256" key="1">
    <source>
        <dbReference type="SAM" id="MobiDB-lite"/>
    </source>
</evidence>
<sequence length="172" mass="18270">MALPLARRPTGGAQQADEDATGVASDGSDEPKEGGFSPNAHRRWGSKTTAAKQRRRQTGAGSAVKPTKRERRRRLEEDGSSTATLDGDTRDDATTTSGFPIRGVEGGKEDGELGTTGWMLTGDEDRRRRPRRQQAEEDGGGYEDAHREETTATTAWGLPATAGVGGDSDGGR</sequence>
<feature type="compositionally biased region" description="Gly residues" evidence="1">
    <location>
        <begin position="163"/>
        <end position="172"/>
    </location>
</feature>
<accession>A0A1V1H277</accession>
<feature type="region of interest" description="Disordered" evidence="1">
    <location>
        <begin position="1"/>
        <end position="172"/>
    </location>
</feature>
<proteinExistence type="predicted"/>
<organism evidence="2">
    <name type="scientific">Oryza meyeriana var. granulata</name>
    <dbReference type="NCBI Taxonomy" id="110450"/>
    <lineage>
        <taxon>Eukaryota</taxon>
        <taxon>Viridiplantae</taxon>
        <taxon>Streptophyta</taxon>
        <taxon>Embryophyta</taxon>
        <taxon>Tracheophyta</taxon>
        <taxon>Spermatophyta</taxon>
        <taxon>Magnoliopsida</taxon>
        <taxon>Liliopsida</taxon>
        <taxon>Poales</taxon>
        <taxon>Poaceae</taxon>
        <taxon>BOP clade</taxon>
        <taxon>Oryzoideae</taxon>
        <taxon>Oryzeae</taxon>
        <taxon>Oryzinae</taxon>
        <taxon>Oryza</taxon>
        <taxon>Oryza meyeriana</taxon>
    </lineage>
</organism>
<dbReference type="AlphaFoldDB" id="A0A1V1H277"/>
<evidence type="ECO:0008006" key="3">
    <source>
        <dbReference type="Google" id="ProtNLM"/>
    </source>
</evidence>
<dbReference type="EMBL" id="AP011475">
    <property type="protein sequence ID" value="BAX25148.1"/>
    <property type="molecule type" value="Genomic_DNA"/>
</dbReference>
<gene>
    <name evidence="2" type="primary">OG_ABa0185B04.22</name>
</gene>
<evidence type="ECO:0000313" key="2">
    <source>
        <dbReference type="EMBL" id="BAX25148.1"/>
    </source>
</evidence>
<protein>
    <recommendedName>
        <fullName evidence="3">DUF834 domain-containing protein</fullName>
    </recommendedName>
</protein>
<name>A0A1V1H277_9ORYZ</name>
<reference evidence="2" key="1">
    <citation type="submission" date="2009-05" db="EMBL/GenBank/DDBJ databases">
        <title>Oryza sativa Japonica Group genomic DNA, chromosome 6, BAC clone:KMK0024M20, cultivar:Khau Mac Kho.</title>
        <authorList>
            <person name="Matsumoto T."/>
            <person name="Wu J."/>
            <person name="Kanamori H."/>
        </authorList>
    </citation>
    <scope>NUCLEOTIDE SEQUENCE</scope>
    <source>
        <strain evidence="2">IRGC 102118</strain>
    </source>
</reference>